<feature type="compositionally biased region" description="Basic residues" evidence="2">
    <location>
        <begin position="87"/>
        <end position="99"/>
    </location>
</feature>
<organism evidence="9 11">
    <name type="scientific">Adineta steineri</name>
    <dbReference type="NCBI Taxonomy" id="433720"/>
    <lineage>
        <taxon>Eukaryota</taxon>
        <taxon>Metazoa</taxon>
        <taxon>Spiralia</taxon>
        <taxon>Gnathifera</taxon>
        <taxon>Rotifera</taxon>
        <taxon>Eurotatoria</taxon>
        <taxon>Bdelloidea</taxon>
        <taxon>Adinetida</taxon>
        <taxon>Adinetidae</taxon>
        <taxon>Adineta</taxon>
    </lineage>
</organism>
<dbReference type="Proteomes" id="UP000663877">
    <property type="component" value="Unassembled WGS sequence"/>
</dbReference>
<comment type="caution">
    <text evidence="9">The sequence shown here is derived from an EMBL/GenBank/DDBJ whole genome shotgun (WGS) entry which is preliminary data.</text>
</comment>
<protein>
    <recommendedName>
        <fullName evidence="12">Ankyrin repeat domain-containing protein</fullName>
    </recommendedName>
</protein>
<evidence type="ECO:0000313" key="11">
    <source>
        <dbReference type="Proteomes" id="UP000663832"/>
    </source>
</evidence>
<keyword evidence="1" id="KW-0040">ANK repeat</keyword>
<dbReference type="EMBL" id="CAJNOI010006582">
    <property type="protein sequence ID" value="CAF1580010.1"/>
    <property type="molecule type" value="Genomic_DNA"/>
</dbReference>
<dbReference type="EMBL" id="CAJNOI010006559">
    <property type="protein sequence ID" value="CAF1579737.1"/>
    <property type="molecule type" value="Genomic_DNA"/>
</dbReference>
<sequence>DVVQAIVDAGGAINAESITRATPLMRAIESSSFPVVEYLVNKGAKVMHENISGLEPLTVAAEFADPRIYHLLNEKVTAIAGNNKKGPAAKKKPAAKKRPPTGGKGAVADEHAPHTLVTDQPRRGSLLRAAAELAKSFEKADSIAFHPKTKWTELPTTKDLMHEKTVVRDRLGWEIDFQDYKMPFMSNLSKRLEQMTLPEVKI</sequence>
<evidence type="ECO:0000313" key="3">
    <source>
        <dbReference type="EMBL" id="CAF1579721.1"/>
    </source>
</evidence>
<dbReference type="PANTHER" id="PTHR24127:SF1">
    <property type="entry name" value="ANKYRIN REPEAT AND EF-HAND DOMAIN-CONTAINING PROTEIN 1"/>
    <property type="match status" value="1"/>
</dbReference>
<feature type="non-terminal residue" evidence="9">
    <location>
        <position position="202"/>
    </location>
</feature>
<dbReference type="Gene3D" id="1.25.40.20">
    <property type="entry name" value="Ankyrin repeat-containing domain"/>
    <property type="match status" value="1"/>
</dbReference>
<dbReference type="InterPro" id="IPR002110">
    <property type="entry name" value="Ankyrin_rpt"/>
</dbReference>
<feature type="repeat" description="ANK" evidence="1">
    <location>
        <begin position="19"/>
        <end position="51"/>
    </location>
</feature>
<reference evidence="9" key="1">
    <citation type="submission" date="2021-02" db="EMBL/GenBank/DDBJ databases">
        <authorList>
            <person name="Nowell W R."/>
        </authorList>
    </citation>
    <scope>NUCLEOTIDE SEQUENCE</scope>
</reference>
<evidence type="ECO:0000313" key="8">
    <source>
        <dbReference type="EMBL" id="CAF1673200.1"/>
    </source>
</evidence>
<dbReference type="OrthoDB" id="8797048at2759"/>
<dbReference type="EMBL" id="CAJNOM010006985">
    <property type="protein sequence ID" value="CAF1673200.1"/>
    <property type="molecule type" value="Genomic_DNA"/>
</dbReference>
<dbReference type="EMBL" id="CAJNOM010006984">
    <property type="protein sequence ID" value="CAF1673193.1"/>
    <property type="molecule type" value="Genomic_DNA"/>
</dbReference>
<dbReference type="SUPFAM" id="SSF48403">
    <property type="entry name" value="Ankyrin repeat"/>
    <property type="match status" value="1"/>
</dbReference>
<keyword evidence="11" id="KW-1185">Reference proteome</keyword>
<dbReference type="AlphaFoldDB" id="A0A816GCP7"/>
<evidence type="ECO:0000313" key="7">
    <source>
        <dbReference type="EMBL" id="CAF1673193.1"/>
    </source>
</evidence>
<dbReference type="EMBL" id="CAJNOM010007008">
    <property type="protein sequence ID" value="CAF1673320.1"/>
    <property type="molecule type" value="Genomic_DNA"/>
</dbReference>
<evidence type="ECO:0008006" key="12">
    <source>
        <dbReference type="Google" id="ProtNLM"/>
    </source>
</evidence>
<accession>A0A816GCP7</accession>
<proteinExistence type="predicted"/>
<dbReference type="EMBL" id="CAJNOM010007009">
    <property type="protein sequence ID" value="CAF1673328.1"/>
    <property type="molecule type" value="Genomic_DNA"/>
</dbReference>
<evidence type="ECO:0000313" key="10">
    <source>
        <dbReference type="EMBL" id="CAF1673328.1"/>
    </source>
</evidence>
<dbReference type="PROSITE" id="PS50088">
    <property type="entry name" value="ANK_REPEAT"/>
    <property type="match status" value="1"/>
</dbReference>
<name>A0A816GCP7_9BILA</name>
<dbReference type="EMBL" id="CAJNOI010006583">
    <property type="protein sequence ID" value="CAF1580028.1"/>
    <property type="molecule type" value="Genomic_DNA"/>
</dbReference>
<evidence type="ECO:0000313" key="4">
    <source>
        <dbReference type="EMBL" id="CAF1579737.1"/>
    </source>
</evidence>
<feature type="region of interest" description="Disordered" evidence="2">
    <location>
        <begin position="82"/>
        <end position="123"/>
    </location>
</feature>
<gene>
    <name evidence="3" type="ORF">BJG266_LOCUS48570</name>
    <name evidence="4" type="ORF">BJG266_LOCUS48572</name>
    <name evidence="5" type="ORF">BJG266_LOCUS48597</name>
    <name evidence="6" type="ORF">BJG266_LOCUS48599</name>
    <name evidence="7" type="ORF">QVE165_LOCUS65647</name>
    <name evidence="8" type="ORF">QVE165_LOCUS65649</name>
    <name evidence="9" type="ORF">QVE165_LOCUS65673</name>
    <name evidence="10" type="ORF">QVE165_LOCUS65675</name>
</gene>
<evidence type="ECO:0000313" key="6">
    <source>
        <dbReference type="EMBL" id="CAF1580028.1"/>
    </source>
</evidence>
<evidence type="ECO:0000313" key="9">
    <source>
        <dbReference type="EMBL" id="CAF1673320.1"/>
    </source>
</evidence>
<dbReference type="EMBL" id="CAJNOI010006558">
    <property type="protein sequence ID" value="CAF1579721.1"/>
    <property type="molecule type" value="Genomic_DNA"/>
</dbReference>
<evidence type="ECO:0000256" key="2">
    <source>
        <dbReference type="SAM" id="MobiDB-lite"/>
    </source>
</evidence>
<evidence type="ECO:0000256" key="1">
    <source>
        <dbReference type="PROSITE-ProRule" id="PRU00023"/>
    </source>
</evidence>
<dbReference type="PANTHER" id="PTHR24127">
    <property type="entry name" value="ANKYRIN REPEAT AND EF-HAND DOMAIN-CONTAINING PROTEIN 1"/>
    <property type="match status" value="1"/>
</dbReference>
<evidence type="ECO:0000313" key="5">
    <source>
        <dbReference type="EMBL" id="CAF1580010.1"/>
    </source>
</evidence>
<dbReference type="InterPro" id="IPR052801">
    <property type="entry name" value="Ankyrin-EF-hand"/>
</dbReference>
<dbReference type="Proteomes" id="UP000663832">
    <property type="component" value="Unassembled WGS sequence"/>
</dbReference>
<dbReference type="InterPro" id="IPR036770">
    <property type="entry name" value="Ankyrin_rpt-contain_sf"/>
</dbReference>